<dbReference type="InterPro" id="IPR001680">
    <property type="entry name" value="WD40_rpt"/>
</dbReference>
<dbReference type="GO" id="GO:0005730">
    <property type="term" value="C:nucleolus"/>
    <property type="evidence" value="ECO:0007669"/>
    <property type="project" value="TreeGrafter"/>
</dbReference>
<dbReference type="Pfam" id="PF00400">
    <property type="entry name" value="WD40"/>
    <property type="match status" value="2"/>
</dbReference>
<sequence>TRVAFLTDKKHMTSFSDDKTTILWDIPTGESIFKGEHDDYVRSGDSSPVSSHLYASGSYDHTVKLWDKRQPHTSFPWNTDPQSKTLTCLSRGTSCDHLGLDCRERSHQNVSTYQDHYFSLHLQWGIPDIVFSDMTSSFKPVYSISAPSPLLRVVVSPDDALICTGSSDGLVQFLHRRVPEISESELLFKKRKEKDTYLHHMNFKPSP</sequence>
<dbReference type="InterPro" id="IPR011047">
    <property type="entry name" value="Quinoprotein_ADH-like_sf"/>
</dbReference>
<feature type="repeat" description="WD" evidence="5">
    <location>
        <begin position="34"/>
        <end position="67"/>
    </location>
</feature>
<dbReference type="Proteomes" id="UP000595437">
    <property type="component" value="Chromosome 5"/>
</dbReference>
<keyword evidence="2 5" id="KW-0853">WD repeat</keyword>
<reference evidence="7" key="1">
    <citation type="submission" date="2021-01" db="EMBL/GenBank/DDBJ databases">
        <title>Caligus Genome Assembly.</title>
        <authorList>
            <person name="Gallardo-Escarate C."/>
        </authorList>
    </citation>
    <scope>NUCLEOTIDE SEQUENCE [LARGE SCALE GENOMIC DNA]</scope>
</reference>
<dbReference type="OrthoDB" id="431715at2759"/>
<dbReference type="EMBL" id="CP045894">
    <property type="protein sequence ID" value="QQP54673.1"/>
    <property type="molecule type" value="Genomic_DNA"/>
</dbReference>
<organism evidence="6 7">
    <name type="scientific">Caligus rogercresseyi</name>
    <name type="common">Sea louse</name>
    <dbReference type="NCBI Taxonomy" id="217165"/>
    <lineage>
        <taxon>Eukaryota</taxon>
        <taxon>Metazoa</taxon>
        <taxon>Ecdysozoa</taxon>
        <taxon>Arthropoda</taxon>
        <taxon>Crustacea</taxon>
        <taxon>Multicrustacea</taxon>
        <taxon>Hexanauplia</taxon>
        <taxon>Copepoda</taxon>
        <taxon>Siphonostomatoida</taxon>
        <taxon>Caligidae</taxon>
        <taxon>Caligus</taxon>
    </lineage>
</organism>
<evidence type="ECO:0000256" key="2">
    <source>
        <dbReference type="ARBA" id="ARBA00022574"/>
    </source>
</evidence>
<evidence type="ECO:0000313" key="6">
    <source>
        <dbReference type="EMBL" id="QQP54673.1"/>
    </source>
</evidence>
<dbReference type="GO" id="GO:0045943">
    <property type="term" value="P:positive regulation of transcription by RNA polymerase I"/>
    <property type="evidence" value="ECO:0007669"/>
    <property type="project" value="TreeGrafter"/>
</dbReference>
<dbReference type="AlphaFoldDB" id="A0A7T8KEX5"/>
<evidence type="ECO:0000256" key="4">
    <source>
        <dbReference type="ARBA" id="ARBA00023242"/>
    </source>
</evidence>
<dbReference type="Gene3D" id="2.130.10.10">
    <property type="entry name" value="YVTN repeat-like/Quinoprotein amine dehydrogenase"/>
    <property type="match status" value="1"/>
</dbReference>
<feature type="non-terminal residue" evidence="6">
    <location>
        <position position="207"/>
    </location>
</feature>
<accession>A0A7T8KEX5</accession>
<name>A0A7T8KEX5_CALRO</name>
<dbReference type="PANTHER" id="PTHR19924:SF26">
    <property type="entry name" value="U3 SMALL NUCLEOLAR RNA-ASSOCIATED PROTEIN 15 HOMOLOG"/>
    <property type="match status" value="1"/>
</dbReference>
<evidence type="ECO:0000256" key="5">
    <source>
        <dbReference type="PROSITE-ProRule" id="PRU00221"/>
    </source>
</evidence>
<comment type="subcellular location">
    <subcellularLocation>
        <location evidence="1">Nucleus</location>
    </subcellularLocation>
</comment>
<dbReference type="PANTHER" id="PTHR19924">
    <property type="entry name" value="UTP15 U3 SMALL NUCLEOLAR RNA-ASSOCIATED PROTEIN 15 FAMILY MEMBER"/>
    <property type="match status" value="1"/>
</dbReference>
<keyword evidence="7" id="KW-1185">Reference proteome</keyword>
<evidence type="ECO:0000256" key="3">
    <source>
        <dbReference type="ARBA" id="ARBA00022737"/>
    </source>
</evidence>
<evidence type="ECO:0000256" key="1">
    <source>
        <dbReference type="ARBA" id="ARBA00004123"/>
    </source>
</evidence>
<feature type="non-terminal residue" evidence="6">
    <location>
        <position position="1"/>
    </location>
</feature>
<dbReference type="SMART" id="SM00320">
    <property type="entry name" value="WD40"/>
    <property type="match status" value="2"/>
</dbReference>
<feature type="repeat" description="WD" evidence="5">
    <location>
        <begin position="1"/>
        <end position="34"/>
    </location>
</feature>
<keyword evidence="3" id="KW-0677">Repeat</keyword>
<evidence type="ECO:0000313" key="7">
    <source>
        <dbReference type="Proteomes" id="UP000595437"/>
    </source>
</evidence>
<protein>
    <submittedName>
        <fullName evidence="6">Uncharacterized protein</fullName>
    </submittedName>
</protein>
<dbReference type="InterPro" id="IPR015943">
    <property type="entry name" value="WD40/YVTN_repeat-like_dom_sf"/>
</dbReference>
<keyword evidence="4" id="KW-0539">Nucleus</keyword>
<dbReference type="PROSITE" id="PS50082">
    <property type="entry name" value="WD_REPEATS_2"/>
    <property type="match status" value="2"/>
</dbReference>
<gene>
    <name evidence="6" type="ORF">FKW44_007581</name>
</gene>
<dbReference type="SUPFAM" id="SSF50998">
    <property type="entry name" value="Quinoprotein alcohol dehydrogenase-like"/>
    <property type="match status" value="1"/>
</dbReference>
<dbReference type="GO" id="GO:0006364">
    <property type="term" value="P:rRNA processing"/>
    <property type="evidence" value="ECO:0007669"/>
    <property type="project" value="TreeGrafter"/>
</dbReference>
<proteinExistence type="predicted"/>